<reference evidence="2 3" key="1">
    <citation type="submission" date="2023-09" db="EMBL/GenBank/DDBJ databases">
        <title>Genomes of two closely related lineages of the louse Polyplax serrata with different host specificities.</title>
        <authorList>
            <person name="Martinu J."/>
            <person name="Tarabai H."/>
            <person name="Stefka J."/>
            <person name="Hypsa V."/>
        </authorList>
    </citation>
    <scope>NUCLEOTIDE SEQUENCE [LARGE SCALE GENOMIC DNA]</scope>
    <source>
        <strain evidence="2">98ZLc_SE</strain>
    </source>
</reference>
<keyword evidence="3" id="KW-1185">Reference proteome</keyword>
<protein>
    <submittedName>
        <fullName evidence="2">Uncharacterized protein</fullName>
    </submittedName>
</protein>
<sequence>MDITRCRTMYAEEGTLKMMELPRDGGPGRIRGKPESEGARERQKRRKRKNEALIAYLVNESRGVRWHTRPVNGTLAVGETTVKPEVAEGSARGRSKFDFRQNLEFPIDASVEVETKGNPEGN</sequence>
<comment type="caution">
    <text evidence="2">The sequence shown here is derived from an EMBL/GenBank/DDBJ whole genome shotgun (WGS) entry which is preliminary data.</text>
</comment>
<gene>
    <name evidence="2" type="ORF">RUM44_010252</name>
</gene>
<organism evidence="2 3">
    <name type="scientific">Polyplax serrata</name>
    <name type="common">Common mouse louse</name>
    <dbReference type="NCBI Taxonomy" id="468196"/>
    <lineage>
        <taxon>Eukaryota</taxon>
        <taxon>Metazoa</taxon>
        <taxon>Ecdysozoa</taxon>
        <taxon>Arthropoda</taxon>
        <taxon>Hexapoda</taxon>
        <taxon>Insecta</taxon>
        <taxon>Pterygota</taxon>
        <taxon>Neoptera</taxon>
        <taxon>Paraneoptera</taxon>
        <taxon>Psocodea</taxon>
        <taxon>Troctomorpha</taxon>
        <taxon>Phthiraptera</taxon>
        <taxon>Anoplura</taxon>
        <taxon>Polyplacidae</taxon>
        <taxon>Polyplax</taxon>
    </lineage>
</organism>
<accession>A0ABR1AWI5</accession>
<dbReference type="Proteomes" id="UP001359485">
    <property type="component" value="Unassembled WGS sequence"/>
</dbReference>
<evidence type="ECO:0000256" key="1">
    <source>
        <dbReference type="SAM" id="MobiDB-lite"/>
    </source>
</evidence>
<evidence type="ECO:0000313" key="2">
    <source>
        <dbReference type="EMBL" id="KAK6627773.1"/>
    </source>
</evidence>
<proteinExistence type="predicted"/>
<feature type="region of interest" description="Disordered" evidence="1">
    <location>
        <begin position="19"/>
        <end position="49"/>
    </location>
</feature>
<evidence type="ECO:0000313" key="3">
    <source>
        <dbReference type="Proteomes" id="UP001359485"/>
    </source>
</evidence>
<dbReference type="EMBL" id="JAWJWF010000045">
    <property type="protein sequence ID" value="KAK6627773.1"/>
    <property type="molecule type" value="Genomic_DNA"/>
</dbReference>
<name>A0ABR1AWI5_POLSC</name>
<feature type="compositionally biased region" description="Basic and acidic residues" evidence="1">
    <location>
        <begin position="32"/>
        <end position="41"/>
    </location>
</feature>